<feature type="transmembrane region" description="Helical" evidence="1">
    <location>
        <begin position="145"/>
        <end position="165"/>
    </location>
</feature>
<dbReference type="OrthoDB" id="188353at2"/>
<dbReference type="RefSeq" id="WP_000841479.1">
    <property type="nucleotide sequence ID" value="NC_009457.1"/>
</dbReference>
<gene>
    <name evidence="2" type="ordered locus">VC0395_A0333</name>
</gene>
<feature type="transmembrane region" description="Helical" evidence="1">
    <location>
        <begin position="90"/>
        <end position="111"/>
    </location>
</feature>
<dbReference type="KEGG" id="vco:VC0395_A0333"/>
<feature type="transmembrane region" description="Helical" evidence="1">
    <location>
        <begin position="7"/>
        <end position="23"/>
    </location>
</feature>
<name>A0A0H3AMC0_VIBC3</name>
<evidence type="ECO:0000256" key="1">
    <source>
        <dbReference type="SAM" id="Phobius"/>
    </source>
</evidence>
<proteinExistence type="predicted"/>
<accession>A0A0H3AMC0</accession>
<dbReference type="EMBL" id="CP000627">
    <property type="protein sequence ID" value="ABQ21942.1"/>
    <property type="molecule type" value="Genomic_DNA"/>
</dbReference>
<reference evidence="2 3" key="1">
    <citation type="submission" date="2007-03" db="EMBL/GenBank/DDBJ databases">
        <authorList>
            <person name="Heidelberg J."/>
        </authorList>
    </citation>
    <scope>NUCLEOTIDE SEQUENCE [LARGE SCALE GENOMIC DNA]</scope>
    <source>
        <strain evidence="3">ATCC 39541 / Classical Ogawa 395 / O395</strain>
    </source>
</reference>
<sequence length="227" mass="24947">MKSNQSLLSNVLINIVIPVVILSKMSGEDNLGPTWALVAALAFPLLFGVYSFIQERKVNFYSALGMISVLLTGGIGLLQLDPAYIAIKEAAIPGLIFVILVVSNLIGYPLVRKMLLNEDIVDHDKLHSALSTPEKKAEFERRVNVSSYLIAFSFFVSAVLNYGLAKWIVKSPAGTEAFNEEIGKMTALSFPVISLPVTILMMGALFYLFRSLSSITGHKMEDFLRSK</sequence>
<evidence type="ECO:0000313" key="2">
    <source>
        <dbReference type="EMBL" id="ABQ21942.1"/>
    </source>
</evidence>
<dbReference type="InterPro" id="IPR016870">
    <property type="entry name" value="UCP028137"/>
</dbReference>
<keyword evidence="1" id="KW-1133">Transmembrane helix</keyword>
<dbReference type="eggNOG" id="ENOG502ZANK">
    <property type="taxonomic scope" value="Bacteria"/>
</dbReference>
<protein>
    <submittedName>
        <fullName evidence="2">Membrane protein</fullName>
    </submittedName>
</protein>
<dbReference type="PIRSF" id="PIRSF028137">
    <property type="entry name" value="UCP028137"/>
    <property type="match status" value="1"/>
</dbReference>
<organism evidence="2 3">
    <name type="scientific">Vibrio cholerae serotype O1 (strain ATCC 39541 / Classical Ogawa 395 / O395)</name>
    <dbReference type="NCBI Taxonomy" id="345073"/>
    <lineage>
        <taxon>Bacteria</taxon>
        <taxon>Pseudomonadati</taxon>
        <taxon>Pseudomonadota</taxon>
        <taxon>Gammaproteobacteria</taxon>
        <taxon>Vibrionales</taxon>
        <taxon>Vibrionaceae</taxon>
        <taxon>Vibrio</taxon>
    </lineage>
</organism>
<dbReference type="AlphaFoldDB" id="A0A0H3AMC0"/>
<dbReference type="GeneID" id="88784875"/>
<dbReference type="KEGG" id="vcr:VC395_0824"/>
<dbReference type="PATRIC" id="fig|345073.21.peg.795"/>
<feature type="transmembrane region" description="Helical" evidence="1">
    <location>
        <begin position="35"/>
        <end position="53"/>
    </location>
</feature>
<dbReference type="NCBIfam" id="NF041646">
    <property type="entry name" value="VC0807_fam"/>
    <property type="match status" value="1"/>
</dbReference>
<keyword evidence="1" id="KW-0812">Transmembrane</keyword>
<feature type="transmembrane region" description="Helical" evidence="1">
    <location>
        <begin position="185"/>
        <end position="209"/>
    </location>
</feature>
<dbReference type="Proteomes" id="UP000000249">
    <property type="component" value="Chromosome 1"/>
</dbReference>
<feature type="transmembrane region" description="Helical" evidence="1">
    <location>
        <begin position="60"/>
        <end position="78"/>
    </location>
</feature>
<keyword evidence="1" id="KW-0472">Membrane</keyword>
<evidence type="ECO:0000313" key="3">
    <source>
        <dbReference type="Proteomes" id="UP000000249"/>
    </source>
</evidence>